<accession>A0A1C3NC29</accession>
<feature type="transmembrane region" description="Helical" evidence="2">
    <location>
        <begin position="192"/>
        <end position="208"/>
    </location>
</feature>
<dbReference type="OrthoDB" id="3462168at2"/>
<keyword evidence="2" id="KW-1133">Transmembrane helix</keyword>
<keyword evidence="3" id="KW-0808">Transferase</keyword>
<dbReference type="Proteomes" id="UP000199393">
    <property type="component" value="Chromosome I"/>
</dbReference>
<feature type="transmembrane region" description="Helical" evidence="2">
    <location>
        <begin position="408"/>
        <end position="430"/>
    </location>
</feature>
<evidence type="ECO:0000313" key="4">
    <source>
        <dbReference type="Proteomes" id="UP000199393"/>
    </source>
</evidence>
<dbReference type="EMBL" id="LT598496">
    <property type="protein sequence ID" value="SBV30109.1"/>
    <property type="molecule type" value="Genomic_DNA"/>
</dbReference>
<keyword evidence="2" id="KW-0812">Transmembrane</keyword>
<gene>
    <name evidence="3" type="ORF">GA0070620_5702</name>
</gene>
<evidence type="ECO:0000313" key="3">
    <source>
        <dbReference type="EMBL" id="SBV30109.1"/>
    </source>
</evidence>
<feature type="transmembrane region" description="Helical" evidence="2">
    <location>
        <begin position="236"/>
        <end position="252"/>
    </location>
</feature>
<organism evidence="3 4">
    <name type="scientific">Micromonospora krabiensis</name>
    <dbReference type="NCBI Taxonomy" id="307121"/>
    <lineage>
        <taxon>Bacteria</taxon>
        <taxon>Bacillati</taxon>
        <taxon>Actinomycetota</taxon>
        <taxon>Actinomycetes</taxon>
        <taxon>Micromonosporales</taxon>
        <taxon>Micromonosporaceae</taxon>
        <taxon>Micromonospora</taxon>
    </lineage>
</organism>
<feature type="transmembrane region" description="Helical" evidence="2">
    <location>
        <begin position="135"/>
        <end position="155"/>
    </location>
</feature>
<evidence type="ECO:0000256" key="1">
    <source>
        <dbReference type="SAM" id="MobiDB-lite"/>
    </source>
</evidence>
<feature type="transmembrane region" description="Helical" evidence="2">
    <location>
        <begin position="55"/>
        <end position="73"/>
    </location>
</feature>
<feature type="compositionally biased region" description="Basic and acidic residues" evidence="1">
    <location>
        <begin position="35"/>
        <end position="45"/>
    </location>
</feature>
<dbReference type="AlphaFoldDB" id="A0A1C3NC29"/>
<evidence type="ECO:0000256" key="2">
    <source>
        <dbReference type="SAM" id="Phobius"/>
    </source>
</evidence>
<sequence length="611" mass="65008">MVLHTGAEQEQAVPESKRPDAAEPEARPGPETGAEAERPDASPIVERRAGPSRRLVVVLLVLGWLAGVAWRVWLSRTVQMPIAHTDEDSYLNAARVFAGGPGGYSSENSVLRRAGYQLLISPAFLGDHTFTTSYGLVRLINAMVNAALLPLAYLLGTRVLRVPRWPALGIAAVAATMPATVFYSLFALTDSVLAALTVAWILLLAAWLRRPNRPLAAFGASAAAGAYYLIHVRGTVVLAVHLLVVLVWVVRRRTGIRPLGVVLATAAAAVAGNEVLIRLLDGKLALAGNDPGGSTLRALLSTKGAGFVLASLATQTWYVLVITGGLAALGWFAAGRLALGRGTDPAQRWLALAALAATVGVALGCALILVGVPSATRDAAYARYIHAFAPLWLVYGLAVVFRARRRALLTGYAVAAALTVAGGGFVAWRLSDAVRHGSPLRYGVFGAPDLMAMTAGWTSFRPLVGTAVGLAVGAAVVLLARFRWGWQPALAAVVAGQLLMMGLLADRVLAPLSDYLGPSPTLAQLGLREGESVATSSAYHLGIRLNHEHEITWMSVPNFVSQPPASAEVVVARWYPQPGPRHSWDWDGTKYGYHRIGGNPDQHWSLWRRND</sequence>
<feature type="transmembrane region" description="Helical" evidence="2">
    <location>
        <begin position="349"/>
        <end position="372"/>
    </location>
</feature>
<dbReference type="STRING" id="307121.GA0070620_5702"/>
<keyword evidence="2" id="KW-0472">Membrane</keyword>
<feature type="region of interest" description="Disordered" evidence="1">
    <location>
        <begin position="1"/>
        <end position="45"/>
    </location>
</feature>
<feature type="compositionally biased region" description="Basic and acidic residues" evidence="1">
    <location>
        <begin position="15"/>
        <end position="28"/>
    </location>
</feature>
<protein>
    <submittedName>
        <fullName evidence="3">4-amino-4-deoxy-L-arabinose transferase</fullName>
    </submittedName>
</protein>
<feature type="transmembrane region" description="Helical" evidence="2">
    <location>
        <begin position="463"/>
        <end position="482"/>
    </location>
</feature>
<feature type="transmembrane region" description="Helical" evidence="2">
    <location>
        <begin position="317"/>
        <end position="337"/>
    </location>
</feature>
<dbReference type="RefSeq" id="WP_091595869.1">
    <property type="nucleotide sequence ID" value="NZ_LT598496.1"/>
</dbReference>
<feature type="transmembrane region" description="Helical" evidence="2">
    <location>
        <begin position="384"/>
        <end position="401"/>
    </location>
</feature>
<dbReference type="GO" id="GO:0016740">
    <property type="term" value="F:transferase activity"/>
    <property type="evidence" value="ECO:0007669"/>
    <property type="project" value="UniProtKB-KW"/>
</dbReference>
<proteinExistence type="predicted"/>
<keyword evidence="4" id="KW-1185">Reference proteome</keyword>
<reference evidence="4" key="1">
    <citation type="submission" date="2016-06" db="EMBL/GenBank/DDBJ databases">
        <authorList>
            <person name="Varghese N."/>
        </authorList>
    </citation>
    <scope>NUCLEOTIDE SEQUENCE [LARGE SCALE GENOMIC DNA]</scope>
    <source>
        <strain evidence="4">DSM 45344</strain>
    </source>
</reference>
<feature type="transmembrane region" description="Helical" evidence="2">
    <location>
        <begin position="167"/>
        <end position="186"/>
    </location>
</feature>
<name>A0A1C3NC29_9ACTN</name>